<organism evidence="2 3">
    <name type="scientific">Sulfurovum riftiae</name>
    <dbReference type="NCBI Taxonomy" id="1630136"/>
    <lineage>
        <taxon>Bacteria</taxon>
        <taxon>Pseudomonadati</taxon>
        <taxon>Campylobacterota</taxon>
        <taxon>Epsilonproteobacteria</taxon>
        <taxon>Campylobacterales</taxon>
        <taxon>Sulfurovaceae</taxon>
        <taxon>Sulfurovum</taxon>
    </lineage>
</organism>
<feature type="domain" description="VOC" evidence="1">
    <location>
        <begin position="51"/>
        <end position="163"/>
    </location>
</feature>
<dbReference type="PANTHER" id="PTHR33993">
    <property type="entry name" value="GLYOXALASE-RELATED"/>
    <property type="match status" value="1"/>
</dbReference>
<dbReference type="Gene3D" id="3.10.180.10">
    <property type="entry name" value="2,3-Dihydroxybiphenyl 1,2-Dioxygenase, domain 1"/>
    <property type="match status" value="2"/>
</dbReference>
<dbReference type="InterPro" id="IPR052164">
    <property type="entry name" value="Anthracycline_SecMetBiosynth"/>
</dbReference>
<comment type="caution">
    <text evidence="2">The sequence shown here is derived from an EMBL/GenBank/DDBJ whole genome shotgun (WGS) entry which is preliminary data.</text>
</comment>
<dbReference type="CDD" id="cd07247">
    <property type="entry name" value="SgaA_N_like"/>
    <property type="match status" value="1"/>
</dbReference>
<dbReference type="PROSITE" id="PS51257">
    <property type="entry name" value="PROKAR_LIPOPROTEIN"/>
    <property type="match status" value="1"/>
</dbReference>
<protein>
    <recommendedName>
        <fullName evidence="1">VOC domain-containing protein</fullName>
    </recommendedName>
</protein>
<evidence type="ECO:0000313" key="2">
    <source>
        <dbReference type="EMBL" id="KYJ86766.1"/>
    </source>
</evidence>
<dbReference type="InterPro" id="IPR037523">
    <property type="entry name" value="VOC_core"/>
</dbReference>
<name>A0A151CGX1_9BACT</name>
<gene>
    <name evidence="2" type="ORF">AS592_08025</name>
</gene>
<dbReference type="EMBL" id="LNKT01000012">
    <property type="protein sequence ID" value="KYJ86766.1"/>
    <property type="molecule type" value="Genomic_DNA"/>
</dbReference>
<dbReference type="RefSeq" id="WP_067330101.1">
    <property type="nucleotide sequence ID" value="NZ_LNKT01000012.1"/>
</dbReference>
<dbReference type="InterPro" id="IPR004360">
    <property type="entry name" value="Glyas_Fos-R_dOase_dom"/>
</dbReference>
<reference evidence="2 3" key="1">
    <citation type="submission" date="2015-11" db="EMBL/GenBank/DDBJ databases">
        <title>Draft genome of Sulfurovum riftiae 1812E, a member of the Epsilonproteobacteria isolated from the tube of the deep-sea hydrothermal vent tubewom Riftia pachyptila.</title>
        <authorList>
            <person name="Vetriani C."/>
            <person name="Giovannelli D."/>
        </authorList>
    </citation>
    <scope>NUCLEOTIDE SEQUENCE [LARGE SCALE GENOMIC DNA]</scope>
    <source>
        <strain evidence="2 3">1812E</strain>
    </source>
</reference>
<dbReference type="AlphaFoldDB" id="A0A151CGX1"/>
<proteinExistence type="predicted"/>
<dbReference type="PROSITE" id="PS51819">
    <property type="entry name" value="VOC"/>
    <property type="match status" value="1"/>
</dbReference>
<sequence>MKREAMRYLGALGIALLLLGCTEPSAPAPKQEKAALPAITKENTHKHYRGKFVWHDLLTADTASAQTFYAKLFGWTYEKRGEYVLVMNKGRLIGGMMKVTPKAGEKAEAVWLPSLSVADVDKAVSYTKRRKGKVLNGPMDMKERGRGALISDPHGAHIVLLRSKSGDPLDRTPQMGDWLWNELWSNHLSKSYGFYRTLGGYDKTKPTDDYVILKRKGKWRAGIRNVQEDGLKVHWVPVIRVADPKVITAKVPKLGGRVLMEPQASFMNGDVAVIVDPSGALVIVQRWEEGGAQ</sequence>
<keyword evidence="3" id="KW-1185">Reference proteome</keyword>
<dbReference type="Pfam" id="PF00903">
    <property type="entry name" value="Glyoxalase"/>
    <property type="match status" value="1"/>
</dbReference>
<dbReference type="STRING" id="1630136.AS592_08025"/>
<evidence type="ECO:0000313" key="3">
    <source>
        <dbReference type="Proteomes" id="UP000075359"/>
    </source>
</evidence>
<dbReference type="InterPro" id="IPR029068">
    <property type="entry name" value="Glyas_Bleomycin-R_OHBP_Dase"/>
</dbReference>
<dbReference type="SUPFAM" id="SSF54593">
    <property type="entry name" value="Glyoxalase/Bleomycin resistance protein/Dihydroxybiphenyl dioxygenase"/>
    <property type="match status" value="2"/>
</dbReference>
<evidence type="ECO:0000259" key="1">
    <source>
        <dbReference type="PROSITE" id="PS51819"/>
    </source>
</evidence>
<dbReference type="OrthoDB" id="9792323at2"/>
<dbReference type="PANTHER" id="PTHR33993:SF14">
    <property type="entry name" value="GB|AAF24581.1"/>
    <property type="match status" value="1"/>
</dbReference>
<dbReference type="Proteomes" id="UP000075359">
    <property type="component" value="Unassembled WGS sequence"/>
</dbReference>
<accession>A0A151CGX1</accession>